<dbReference type="GO" id="GO:0006190">
    <property type="term" value="P:inosine salvage"/>
    <property type="evidence" value="ECO:0007669"/>
    <property type="project" value="InterPro"/>
</dbReference>
<gene>
    <name evidence="13" type="ORF">ETH_00005275</name>
</gene>
<dbReference type="PANTHER" id="PTHR28213">
    <property type="entry name" value="IMP-SPECIFIC 5'-NUCLEOTIDASE 1"/>
    <property type="match status" value="1"/>
</dbReference>
<dbReference type="EMBL" id="HG673746">
    <property type="protein sequence ID" value="CDJ37062.1"/>
    <property type="molecule type" value="Genomic_DNA"/>
</dbReference>
<dbReference type="GO" id="GO:0008253">
    <property type="term" value="F:5'-nucleotidase activity"/>
    <property type="evidence" value="ECO:0007669"/>
    <property type="project" value="InterPro"/>
</dbReference>
<dbReference type="GO" id="GO:0009117">
    <property type="term" value="P:nucleotide metabolic process"/>
    <property type="evidence" value="ECO:0007669"/>
    <property type="project" value="UniProtKB-KW"/>
</dbReference>
<dbReference type="VEuPathDB" id="ToxoDB:ETH_00005275"/>
<dbReference type="OrthoDB" id="331168at2759"/>
<comment type="similarity">
    <text evidence="2">Belongs to the ISN1 family.</text>
</comment>
<evidence type="ECO:0000256" key="10">
    <source>
        <dbReference type="ARBA" id="ARBA00022842"/>
    </source>
</evidence>
<keyword evidence="6" id="KW-0479">Metal-binding</keyword>
<dbReference type="AlphaFoldDB" id="U6KLB9"/>
<evidence type="ECO:0000313" key="13">
    <source>
        <dbReference type="EMBL" id="CDJ37062.1"/>
    </source>
</evidence>
<keyword evidence="7" id="KW-0547">Nucleotide-binding</keyword>
<dbReference type="GeneID" id="25250263"/>
<keyword evidence="14" id="KW-1185">Reference proteome</keyword>
<dbReference type="PANTHER" id="PTHR28213:SF1">
    <property type="entry name" value="IMP-SPECIFIC 5'-NUCLEOTIDASE 1"/>
    <property type="match status" value="1"/>
</dbReference>
<evidence type="ECO:0000256" key="6">
    <source>
        <dbReference type="ARBA" id="ARBA00022723"/>
    </source>
</evidence>
<dbReference type="GO" id="GO:0071590">
    <property type="term" value="P:nicotinamide riboside biosynthetic process"/>
    <property type="evidence" value="ECO:0007669"/>
    <property type="project" value="TreeGrafter"/>
</dbReference>
<evidence type="ECO:0000256" key="7">
    <source>
        <dbReference type="ARBA" id="ARBA00022741"/>
    </source>
</evidence>
<evidence type="ECO:0000256" key="2">
    <source>
        <dbReference type="ARBA" id="ARBA00005307"/>
    </source>
</evidence>
<organism evidence="13 14">
    <name type="scientific">Eimeria tenella</name>
    <name type="common">Coccidian parasite</name>
    <dbReference type="NCBI Taxonomy" id="5802"/>
    <lineage>
        <taxon>Eukaryota</taxon>
        <taxon>Sar</taxon>
        <taxon>Alveolata</taxon>
        <taxon>Apicomplexa</taxon>
        <taxon>Conoidasida</taxon>
        <taxon>Coccidia</taxon>
        <taxon>Eucoccidiorida</taxon>
        <taxon>Eimeriorina</taxon>
        <taxon>Eimeriidae</taxon>
        <taxon>Eimeria</taxon>
    </lineage>
</organism>
<protein>
    <recommendedName>
        <fullName evidence="5">IMP-specific 5'-nucleotidase 1</fullName>
        <ecNumber evidence="4">3.1.3.99</ecNumber>
    </recommendedName>
</protein>
<keyword evidence="10" id="KW-0460">Magnesium</keyword>
<name>U6KLB9_EIMTE</name>
<evidence type="ECO:0000256" key="5">
    <source>
        <dbReference type="ARBA" id="ARBA00015544"/>
    </source>
</evidence>
<evidence type="ECO:0000256" key="11">
    <source>
        <dbReference type="ARBA" id="ARBA00023080"/>
    </source>
</evidence>
<dbReference type="Proteomes" id="UP000030747">
    <property type="component" value="Unassembled WGS sequence"/>
</dbReference>
<dbReference type="VEuPathDB" id="ToxoDB:ETH2_0805800"/>
<proteinExistence type="inferred from homology"/>
<evidence type="ECO:0000256" key="3">
    <source>
        <dbReference type="ARBA" id="ARBA00011881"/>
    </source>
</evidence>
<dbReference type="Pfam" id="PF06437">
    <property type="entry name" value="ISN1"/>
    <property type="match status" value="1"/>
</dbReference>
<keyword evidence="11" id="KW-0546">Nucleotide metabolism</keyword>
<dbReference type="InterPro" id="IPR009453">
    <property type="entry name" value="ISN1"/>
</dbReference>
<keyword evidence="9" id="KW-0067">ATP-binding</keyword>
<comment type="subunit">
    <text evidence="3">Homotetramer.</text>
</comment>
<evidence type="ECO:0000313" key="14">
    <source>
        <dbReference type="Proteomes" id="UP000030747"/>
    </source>
</evidence>
<evidence type="ECO:0000256" key="12">
    <source>
        <dbReference type="ARBA" id="ARBA00047413"/>
    </source>
</evidence>
<comment type="catalytic activity">
    <reaction evidence="12">
        <text>IMP + H2O = inosine + phosphate</text>
        <dbReference type="Rhea" id="RHEA:27718"/>
        <dbReference type="ChEBI" id="CHEBI:15377"/>
        <dbReference type="ChEBI" id="CHEBI:17596"/>
        <dbReference type="ChEBI" id="CHEBI:43474"/>
        <dbReference type="ChEBI" id="CHEBI:58053"/>
        <dbReference type="EC" id="3.1.3.99"/>
    </reaction>
</comment>
<dbReference type="GO" id="GO:0005524">
    <property type="term" value="F:ATP binding"/>
    <property type="evidence" value="ECO:0007669"/>
    <property type="project" value="UniProtKB-KW"/>
</dbReference>
<evidence type="ECO:0000256" key="8">
    <source>
        <dbReference type="ARBA" id="ARBA00022801"/>
    </source>
</evidence>
<sequence length="149" mass="15913">MLLAKCLVEKELLTSLAAAAAAAAAAAGVRFGCVDNKGMHKETLEEAVMRIRRDIRMAFGADFAVPYSVFSGGCDIWVDAGNKAEGVALLQGLLQLLPQQCLHVGDQFSLVGNDLAARICSPALWIRNPRETAAVLQELLAADTEEEDN</sequence>
<accession>U6KLB9</accession>
<dbReference type="GO" id="GO:0000287">
    <property type="term" value="F:magnesium ion binding"/>
    <property type="evidence" value="ECO:0007669"/>
    <property type="project" value="InterPro"/>
</dbReference>
<dbReference type="RefSeq" id="XP_013227900.1">
    <property type="nucleotide sequence ID" value="XM_013372446.1"/>
</dbReference>
<evidence type="ECO:0000256" key="1">
    <source>
        <dbReference type="ARBA" id="ARBA00001946"/>
    </source>
</evidence>
<dbReference type="GO" id="GO:0071592">
    <property type="term" value="P:nicotinic acid riboside biosynthetic process"/>
    <property type="evidence" value="ECO:0007669"/>
    <property type="project" value="TreeGrafter"/>
</dbReference>
<evidence type="ECO:0000256" key="9">
    <source>
        <dbReference type="ARBA" id="ARBA00022840"/>
    </source>
</evidence>
<keyword evidence="8 13" id="KW-0378">Hydrolase</keyword>
<reference evidence="13" key="1">
    <citation type="submission" date="2013-10" db="EMBL/GenBank/DDBJ databases">
        <title>Genomic analysis of the causative agents of coccidiosis in chickens.</title>
        <authorList>
            <person name="Reid A.J."/>
            <person name="Blake D."/>
            <person name="Billington K."/>
            <person name="Browne H."/>
            <person name="Dunn M."/>
            <person name="Hung S."/>
            <person name="Kawahara F."/>
            <person name="Miranda-Saavedra D."/>
            <person name="Mourier T."/>
            <person name="Nagra H."/>
            <person name="Otto T.D."/>
            <person name="Rawlings N."/>
            <person name="Sanchez A."/>
            <person name="Sanders M."/>
            <person name="Subramaniam C."/>
            <person name="Tay Y."/>
            <person name="Dear P."/>
            <person name="Doerig C."/>
            <person name="Gruber A."/>
            <person name="Parkinson J."/>
            <person name="Shirley M."/>
            <person name="Wan K.L."/>
            <person name="Berriman M."/>
            <person name="Tomley F."/>
            <person name="Pain A."/>
        </authorList>
    </citation>
    <scope>NUCLEOTIDE SEQUENCE [LARGE SCALE GENOMIC DNA]</scope>
    <source>
        <strain evidence="13">Houghton</strain>
    </source>
</reference>
<reference evidence="13" key="2">
    <citation type="submission" date="2013-10" db="EMBL/GenBank/DDBJ databases">
        <authorList>
            <person name="Aslett M."/>
        </authorList>
    </citation>
    <scope>NUCLEOTIDE SEQUENCE [LARGE SCALE GENOMIC DNA]</scope>
    <source>
        <strain evidence="13">Houghton</strain>
    </source>
</reference>
<comment type="cofactor">
    <cofactor evidence="1">
        <name>Mg(2+)</name>
        <dbReference type="ChEBI" id="CHEBI:18420"/>
    </cofactor>
</comment>
<evidence type="ECO:0000256" key="4">
    <source>
        <dbReference type="ARBA" id="ARBA00012894"/>
    </source>
</evidence>
<dbReference type="EC" id="3.1.3.99" evidence="4"/>